<dbReference type="Pfam" id="PF13432">
    <property type="entry name" value="TPR_16"/>
    <property type="match status" value="1"/>
</dbReference>
<dbReference type="HAMAP" id="MF_00994">
    <property type="entry name" value="LPS_assembly_LapB"/>
    <property type="match status" value="1"/>
</dbReference>
<evidence type="ECO:0000313" key="6">
    <source>
        <dbReference type="EMBL" id="MBK7424062.1"/>
    </source>
</evidence>
<keyword evidence="2 4" id="KW-0677">Repeat</keyword>
<sequence>MIEFEYWQLLFFPLFFGLGWAAARIDIQHLVKESRALPRSYFQGLNFLLNEQPDRAIESFVDAVKVDPQTIELHFALGSLFRRRGETERAIRMHQNLVEREDLPQDLKLQALAELGQDYLKAGLLDRAEEVFDKLKDSAMVKEAKRNLLEIYQLEKDWEKAIAIAAELPDIASQKEIAEYYCELAAAEMIRSRPDLASVYLKTALERNRKCVRASLLQGDIEAQQDRSMEAIACWQRIEQQDPTYLALVAQRLLDAFRKLVRRDEGLQLLRGYLEHYPSLDLLDVVFQLVLESEGAEAAYALVRDELKRNPTLLGFDKLLDARLLVAPPETRADLDLAKSIVHGYTRRLARYRCDNCGFKARQFYWRCPACGGWETYSPKRTEEFDLTP</sequence>
<keyword evidence="4" id="KW-0472">Membrane</keyword>
<feature type="binding site" evidence="4">
    <location>
        <position position="357"/>
    </location>
    <ligand>
        <name>Fe cation</name>
        <dbReference type="ChEBI" id="CHEBI:24875"/>
    </ligand>
</feature>
<dbReference type="GO" id="GO:0005506">
    <property type="term" value="F:iron ion binding"/>
    <property type="evidence" value="ECO:0007669"/>
    <property type="project" value="UniProtKB-UniRule"/>
</dbReference>
<evidence type="ECO:0000256" key="3">
    <source>
        <dbReference type="ARBA" id="ARBA00022803"/>
    </source>
</evidence>
<dbReference type="SMART" id="SM00028">
    <property type="entry name" value="TPR"/>
    <property type="match status" value="4"/>
</dbReference>
<dbReference type="InterPro" id="IPR011990">
    <property type="entry name" value="TPR-like_helical_dom_sf"/>
</dbReference>
<organism evidence="6 7">
    <name type="scientific">Candidatus Propionivibrio dominans</name>
    <dbReference type="NCBI Taxonomy" id="2954373"/>
    <lineage>
        <taxon>Bacteria</taxon>
        <taxon>Pseudomonadati</taxon>
        <taxon>Pseudomonadota</taxon>
        <taxon>Betaproteobacteria</taxon>
        <taxon>Rhodocyclales</taxon>
        <taxon>Rhodocyclaceae</taxon>
        <taxon>Propionivibrio</taxon>
    </lineage>
</organism>
<gene>
    <name evidence="4 6" type="primary">lapB</name>
    <name evidence="6" type="ORF">IPJ48_13760</name>
</gene>
<evidence type="ECO:0000256" key="4">
    <source>
        <dbReference type="HAMAP-Rule" id="MF_00994"/>
    </source>
</evidence>
<proteinExistence type="inferred from homology"/>
<dbReference type="GO" id="GO:0008653">
    <property type="term" value="P:lipopolysaccharide metabolic process"/>
    <property type="evidence" value="ECO:0007669"/>
    <property type="project" value="InterPro"/>
</dbReference>
<feature type="binding site" evidence="4">
    <location>
        <position position="354"/>
    </location>
    <ligand>
        <name>Fe cation</name>
        <dbReference type="ChEBI" id="CHEBI:24875"/>
    </ligand>
</feature>
<comment type="caution">
    <text evidence="6">The sequence shown here is derived from an EMBL/GenBank/DDBJ whole genome shotgun (WGS) entry which is preliminary data.</text>
</comment>
<dbReference type="NCBIfam" id="NF008757">
    <property type="entry name" value="PRK11788.1-5"/>
    <property type="match status" value="1"/>
</dbReference>
<keyword evidence="4" id="KW-0408">Iron</keyword>
<keyword evidence="4" id="KW-0812">Transmembrane</keyword>
<evidence type="ECO:0000313" key="7">
    <source>
        <dbReference type="Proteomes" id="UP000886602"/>
    </source>
</evidence>
<dbReference type="Pfam" id="PF18073">
    <property type="entry name" value="Zn_ribbon_LapB"/>
    <property type="match status" value="1"/>
</dbReference>
<protein>
    <recommendedName>
        <fullName evidence="4">Lipopolysaccharide assembly protein B</fullName>
    </recommendedName>
</protein>
<dbReference type="InterPro" id="IPR051012">
    <property type="entry name" value="CellSynth/LPSAsmb/PSIAsmb"/>
</dbReference>
<dbReference type="PANTHER" id="PTHR45586">
    <property type="entry name" value="TPR REPEAT-CONTAINING PROTEIN PA4667"/>
    <property type="match status" value="1"/>
</dbReference>
<dbReference type="EMBL" id="JADJNC010000022">
    <property type="protein sequence ID" value="MBK7424062.1"/>
    <property type="molecule type" value="Genomic_DNA"/>
</dbReference>
<keyword evidence="3 4" id="KW-0802">TPR repeat</keyword>
<dbReference type="Gene3D" id="1.25.40.10">
    <property type="entry name" value="Tetratricopeptide repeat domain"/>
    <property type="match status" value="2"/>
</dbReference>
<keyword evidence="4" id="KW-1133">Transmembrane helix</keyword>
<name>A0A9D7FEA6_9RHOO</name>
<keyword evidence="4" id="KW-0997">Cell inner membrane</keyword>
<dbReference type="AlphaFoldDB" id="A0A9D7FEA6"/>
<accession>A0A9D7FEA6</accession>
<dbReference type="NCBIfam" id="NF008755">
    <property type="entry name" value="PRK11788.1-3"/>
    <property type="match status" value="1"/>
</dbReference>
<dbReference type="GO" id="GO:0046890">
    <property type="term" value="P:regulation of lipid biosynthetic process"/>
    <property type="evidence" value="ECO:0007669"/>
    <property type="project" value="UniProtKB-UniRule"/>
</dbReference>
<dbReference type="SUPFAM" id="SSF81901">
    <property type="entry name" value="HCP-like"/>
    <property type="match status" value="1"/>
</dbReference>
<feature type="domain" description="LapB rubredoxin metal binding" evidence="5">
    <location>
        <begin position="352"/>
        <end position="376"/>
    </location>
</feature>
<dbReference type="PANTHER" id="PTHR45586:SF1">
    <property type="entry name" value="LIPOPOLYSACCHARIDE ASSEMBLY PROTEIN B"/>
    <property type="match status" value="1"/>
</dbReference>
<evidence type="ECO:0000259" key="5">
    <source>
        <dbReference type="Pfam" id="PF18073"/>
    </source>
</evidence>
<dbReference type="GO" id="GO:0009898">
    <property type="term" value="C:cytoplasmic side of plasma membrane"/>
    <property type="evidence" value="ECO:0007669"/>
    <property type="project" value="UniProtKB-UniRule"/>
</dbReference>
<comment type="similarity">
    <text evidence="4">Belongs to the LapB family.</text>
</comment>
<dbReference type="InterPro" id="IPR030865">
    <property type="entry name" value="LapB"/>
</dbReference>
<reference evidence="6" key="1">
    <citation type="submission" date="2020-10" db="EMBL/GenBank/DDBJ databases">
        <title>Connecting structure to function with the recovery of over 1000 high-quality activated sludge metagenome-assembled genomes encoding full-length rRNA genes using long-read sequencing.</title>
        <authorList>
            <person name="Singleton C.M."/>
            <person name="Petriglieri F."/>
            <person name="Kristensen J.M."/>
            <person name="Kirkegaard R.H."/>
            <person name="Michaelsen T.Y."/>
            <person name="Andersen M.H."/>
            <person name="Karst S.M."/>
            <person name="Dueholm M.S."/>
            <person name="Nielsen P.H."/>
            <person name="Albertsen M."/>
        </authorList>
    </citation>
    <scope>NUCLEOTIDE SEQUENCE</scope>
    <source>
        <strain evidence="6">EsbW_18-Q3-R4-48_MAXAC.044</strain>
    </source>
</reference>
<dbReference type="InterPro" id="IPR041166">
    <property type="entry name" value="Rubredoxin_2"/>
</dbReference>
<dbReference type="InterPro" id="IPR019734">
    <property type="entry name" value="TPR_rpt"/>
</dbReference>
<dbReference type="Pfam" id="PF13176">
    <property type="entry name" value="TPR_7"/>
    <property type="match status" value="1"/>
</dbReference>
<feature type="topological domain" description="Cytoplasmic" evidence="4">
    <location>
        <begin position="24"/>
        <end position="389"/>
    </location>
</feature>
<keyword evidence="1 4" id="KW-0479">Metal-binding</keyword>
<evidence type="ECO:0000256" key="2">
    <source>
        <dbReference type="ARBA" id="ARBA00022737"/>
    </source>
</evidence>
<feature type="binding site" evidence="4">
    <location>
        <position position="368"/>
    </location>
    <ligand>
        <name>Fe cation</name>
        <dbReference type="ChEBI" id="CHEBI:24875"/>
    </ligand>
</feature>
<evidence type="ECO:0000256" key="1">
    <source>
        <dbReference type="ARBA" id="ARBA00022723"/>
    </source>
</evidence>
<comment type="function">
    <text evidence="4">Modulates cellular lipopolysaccharide (LPS) levels by regulating LpxC, which is involved in lipid A biosynthesis. May act by modulating the proteolytic activity of FtsH towards LpxC. May also coordinate assembly of proteins involved in LPS synthesis at the plasma membrane.</text>
</comment>
<comment type="subcellular location">
    <subcellularLocation>
        <location evidence="4">Cell inner membrane</location>
        <topology evidence="4">Single-pass membrane protein</topology>
        <orientation evidence="4">Cytoplasmic side</orientation>
    </subcellularLocation>
</comment>
<keyword evidence="4" id="KW-1003">Cell membrane</keyword>
<dbReference type="Proteomes" id="UP000886602">
    <property type="component" value="Unassembled WGS sequence"/>
</dbReference>
<feature type="binding site" evidence="4">
    <location>
        <position position="371"/>
    </location>
    <ligand>
        <name>Fe cation</name>
        <dbReference type="ChEBI" id="CHEBI:24875"/>
    </ligand>
</feature>